<dbReference type="EMBL" id="FNRI01000004">
    <property type="protein sequence ID" value="SEA59114.1"/>
    <property type="molecule type" value="Genomic_DNA"/>
</dbReference>
<dbReference type="PANTHER" id="PTHR30146">
    <property type="entry name" value="LACI-RELATED TRANSCRIPTIONAL REPRESSOR"/>
    <property type="match status" value="1"/>
</dbReference>
<accession>A0A1H4CFI9</accession>
<dbReference type="Gene3D" id="3.40.50.2300">
    <property type="match status" value="2"/>
</dbReference>
<feature type="domain" description="HTH lacI-type" evidence="4">
    <location>
        <begin position="5"/>
        <end position="59"/>
    </location>
</feature>
<dbReference type="Pfam" id="PF00356">
    <property type="entry name" value="LacI"/>
    <property type="match status" value="1"/>
</dbReference>
<dbReference type="InterPro" id="IPR000843">
    <property type="entry name" value="HTH_LacI"/>
</dbReference>
<dbReference type="CDD" id="cd06267">
    <property type="entry name" value="PBP1_LacI_sugar_binding-like"/>
    <property type="match status" value="1"/>
</dbReference>
<keyword evidence="6" id="KW-1185">Reference proteome</keyword>
<keyword evidence="2" id="KW-0238">DNA-binding</keyword>
<sequence length="349" mass="39202">MAQNTTIKDIARALGISKSTVSRALADRFDVKPETKKAVMEMAEKMHYRPNPFAQNLIKRRTKIIGVVVPEFINSFFARIIIQIQQVFEREGFHVLITQCNESAEAERRNLQLLEESMVEGILISVTEKGRNTDYYKELIGSGIPLVFFNRAASDVAASRVVIDDYKWAFFAVEHLINIRREMGQPMPRIMHFQGPSEIDLSGLRYRGYADALRKHGLPVDSSLVIRCESITREEGLRMMNRCIVQGMVPDALFGFNDQLAIGAMKALKRKGFHIPQEVSVMGFTESQSALVTEPMLSSVAQPLDKMGETAARLLLEKIQDPASENRTVVLEGLLNVRGSSDPKMLDGE</sequence>
<protein>
    <submittedName>
        <fullName evidence="5">Transcriptional regulator, LacI family</fullName>
    </submittedName>
</protein>
<dbReference type="Gene3D" id="1.10.260.40">
    <property type="entry name" value="lambda repressor-like DNA-binding domains"/>
    <property type="match status" value="1"/>
</dbReference>
<name>A0A1H4CFI9_9BACT</name>
<reference evidence="5 6" key="1">
    <citation type="submission" date="2016-10" db="EMBL/GenBank/DDBJ databases">
        <authorList>
            <person name="de Groot N.N."/>
        </authorList>
    </citation>
    <scope>NUCLEOTIDE SEQUENCE [LARGE SCALE GENOMIC DNA]</scope>
    <source>
        <strain evidence="5 6">DSM 25383</strain>
    </source>
</reference>
<evidence type="ECO:0000313" key="5">
    <source>
        <dbReference type="EMBL" id="SEA59114.1"/>
    </source>
</evidence>
<dbReference type="SUPFAM" id="SSF53822">
    <property type="entry name" value="Periplasmic binding protein-like I"/>
    <property type="match status" value="1"/>
</dbReference>
<gene>
    <name evidence="5" type="ORF">SAMN05444145_104295</name>
</gene>
<proteinExistence type="predicted"/>
<dbReference type="STRING" id="1033731.SAMN05444145_104295"/>
<dbReference type="SMART" id="SM00354">
    <property type="entry name" value="HTH_LACI"/>
    <property type="match status" value="1"/>
</dbReference>
<dbReference type="AlphaFoldDB" id="A0A1H4CFI9"/>
<evidence type="ECO:0000313" key="6">
    <source>
        <dbReference type="Proteomes" id="UP000183253"/>
    </source>
</evidence>
<keyword evidence="1" id="KW-0805">Transcription regulation</keyword>
<dbReference type="InterPro" id="IPR010982">
    <property type="entry name" value="Lambda_DNA-bd_dom_sf"/>
</dbReference>
<dbReference type="OrthoDB" id="9803256at2"/>
<dbReference type="GO" id="GO:0003700">
    <property type="term" value="F:DNA-binding transcription factor activity"/>
    <property type="evidence" value="ECO:0007669"/>
    <property type="project" value="TreeGrafter"/>
</dbReference>
<dbReference type="PROSITE" id="PS50932">
    <property type="entry name" value="HTH_LACI_2"/>
    <property type="match status" value="1"/>
</dbReference>
<dbReference type="RefSeq" id="WP_010262725.1">
    <property type="nucleotide sequence ID" value="NZ_CAEG01000011.1"/>
</dbReference>
<dbReference type="SUPFAM" id="SSF47413">
    <property type="entry name" value="lambda repressor-like DNA-binding domains"/>
    <property type="match status" value="1"/>
</dbReference>
<dbReference type="CDD" id="cd01392">
    <property type="entry name" value="HTH_LacI"/>
    <property type="match status" value="1"/>
</dbReference>
<dbReference type="InterPro" id="IPR001761">
    <property type="entry name" value="Peripla_BP/Lac1_sug-bd_dom"/>
</dbReference>
<dbReference type="PANTHER" id="PTHR30146:SF109">
    <property type="entry name" value="HTH-TYPE TRANSCRIPTIONAL REGULATOR GALS"/>
    <property type="match status" value="1"/>
</dbReference>
<dbReference type="Proteomes" id="UP000183253">
    <property type="component" value="Unassembled WGS sequence"/>
</dbReference>
<evidence type="ECO:0000256" key="1">
    <source>
        <dbReference type="ARBA" id="ARBA00023015"/>
    </source>
</evidence>
<dbReference type="Pfam" id="PF00532">
    <property type="entry name" value="Peripla_BP_1"/>
    <property type="match status" value="1"/>
</dbReference>
<organism evidence="5 6">
    <name type="scientific">Alistipes timonensis JC136</name>
    <dbReference type="NCBI Taxonomy" id="1033731"/>
    <lineage>
        <taxon>Bacteria</taxon>
        <taxon>Pseudomonadati</taxon>
        <taxon>Bacteroidota</taxon>
        <taxon>Bacteroidia</taxon>
        <taxon>Bacteroidales</taxon>
        <taxon>Rikenellaceae</taxon>
        <taxon>Alistipes</taxon>
    </lineage>
</organism>
<dbReference type="GO" id="GO:0000976">
    <property type="term" value="F:transcription cis-regulatory region binding"/>
    <property type="evidence" value="ECO:0007669"/>
    <property type="project" value="TreeGrafter"/>
</dbReference>
<evidence type="ECO:0000259" key="4">
    <source>
        <dbReference type="PROSITE" id="PS50932"/>
    </source>
</evidence>
<dbReference type="InterPro" id="IPR028082">
    <property type="entry name" value="Peripla_BP_I"/>
</dbReference>
<keyword evidence="3" id="KW-0804">Transcription</keyword>
<evidence type="ECO:0000256" key="2">
    <source>
        <dbReference type="ARBA" id="ARBA00023125"/>
    </source>
</evidence>
<evidence type="ECO:0000256" key="3">
    <source>
        <dbReference type="ARBA" id="ARBA00023163"/>
    </source>
</evidence>